<dbReference type="AlphaFoldDB" id="A0A7X2TCZ8"/>
<protein>
    <submittedName>
        <fullName evidence="4">VWA domain-containing protein</fullName>
    </submittedName>
</protein>
<keyword evidence="1" id="KW-0812">Transmembrane</keyword>
<dbReference type="PROSITE" id="PS50234">
    <property type="entry name" value="VWFA"/>
    <property type="match status" value="1"/>
</dbReference>
<dbReference type="SUPFAM" id="SSF53300">
    <property type="entry name" value="vWA-like"/>
    <property type="match status" value="1"/>
</dbReference>
<organism evidence="4 5">
    <name type="scientific">Clostridium porci</name>
    <dbReference type="NCBI Taxonomy" id="2605778"/>
    <lineage>
        <taxon>Bacteria</taxon>
        <taxon>Bacillati</taxon>
        <taxon>Bacillota</taxon>
        <taxon>Clostridia</taxon>
        <taxon>Eubacteriales</taxon>
        <taxon>Clostridiaceae</taxon>
        <taxon>Clostridium</taxon>
    </lineage>
</organism>
<evidence type="ECO:0000256" key="1">
    <source>
        <dbReference type="SAM" id="Phobius"/>
    </source>
</evidence>
<dbReference type="Gene3D" id="3.40.50.410">
    <property type="entry name" value="von Willebrand factor, type A domain"/>
    <property type="match status" value="1"/>
</dbReference>
<dbReference type="PANTHER" id="PTHR24020">
    <property type="entry name" value="COLLAGEN ALPHA"/>
    <property type="match status" value="1"/>
</dbReference>
<dbReference type="RefSeq" id="WP_154472951.1">
    <property type="nucleotide sequence ID" value="NZ_DBEWUL010000211.1"/>
</dbReference>
<dbReference type="SMART" id="SM00327">
    <property type="entry name" value="VWA"/>
    <property type="match status" value="1"/>
</dbReference>
<dbReference type="Pfam" id="PF00092">
    <property type="entry name" value="VWA"/>
    <property type="match status" value="1"/>
</dbReference>
<comment type="caution">
    <text evidence="4">The sequence shown here is derived from an EMBL/GenBank/DDBJ whole genome shotgun (WGS) entry which is preliminary data.</text>
</comment>
<dbReference type="InterPro" id="IPR036465">
    <property type="entry name" value="vWFA_dom_sf"/>
</dbReference>
<proteinExistence type="predicted"/>
<dbReference type="EMBL" id="VUMD01000011">
    <property type="protein sequence ID" value="MSS37509.1"/>
    <property type="molecule type" value="Genomic_DNA"/>
</dbReference>
<reference evidence="4 5" key="1">
    <citation type="submission" date="2019-08" db="EMBL/GenBank/DDBJ databases">
        <title>In-depth cultivation of the pig gut microbiome towards novel bacterial diversity and tailored functional studies.</title>
        <authorList>
            <person name="Wylensek D."/>
            <person name="Hitch T.C.A."/>
            <person name="Clavel T."/>
        </authorList>
    </citation>
    <scope>NUCLEOTIDE SEQUENCE [LARGE SCALE GENOMIC DNA]</scope>
    <source>
        <strain evidence="4 5">WCA-389-WT-23D1</strain>
    </source>
</reference>
<feature type="chain" id="PRO_5030530110" evidence="2">
    <location>
        <begin position="25"/>
        <end position="678"/>
    </location>
</feature>
<gene>
    <name evidence="4" type="ORF">FYJ39_13220</name>
</gene>
<keyword evidence="1" id="KW-0472">Membrane</keyword>
<evidence type="ECO:0000313" key="4">
    <source>
        <dbReference type="EMBL" id="MSS37509.1"/>
    </source>
</evidence>
<evidence type="ECO:0000259" key="3">
    <source>
        <dbReference type="PROSITE" id="PS50234"/>
    </source>
</evidence>
<evidence type="ECO:0000313" key="5">
    <source>
        <dbReference type="Proteomes" id="UP000429958"/>
    </source>
</evidence>
<keyword evidence="5" id="KW-1185">Reference proteome</keyword>
<sequence>MKKYGMVFMLCLILTFFCPLMVCAEEFTSEKNGLDVMFVMDYSGSMKTNDSKDIARGMVKAFVDTVHSADIRVGFVAYNDRILTSTSPLTIQTAEERTALKALMDQEGYSGNTDIGLGLSYGLELLGDPSGRKQVIVLISDGESDLRGSNTGRTTEISQADMKTAARRCAKTGTKIYTVAFGSYDGNTEALKEISENTSAHMYTAETPDRLIEILYGIFSTNMDYSIQELTDSVFAPGIQNIRVGLEENYLDEMDVLLISPRKIGNVKILYGGQAIETINLGNYAVGKITEIDNKIRELTVQAETLENQELQLYLVSYRSLTPVLEVSPSLYKNEPLCYELYFRDKNGNEVTDPDFYQNFTYQFSLISQQEKNASQESGSEALLDTAFSEGRIRGQKLMERSGTYFFQAYLEDSMGNSAFEPIPVRVENRLPEGTLPEPGTLTVITGERSYPLDEHFRDPDGDDLSYSLEYGSGKCLEAELSNSVLTIRPLKAGTQTLSLQVSDGESVSDYEYEIEITPLWKAYWWVLVLFAGIVAGGIIWKLTHRPKPELEQLTVETKKNHFCGRLDAYFTAQPEKEGEIPPLSFQLHKIRENRLVIGMLLEEYPEAVSALELNEIYLVADADRRMVLYHTSKSSVMLGNSIACKQIQYSVSFGDVIYITSLDGSYELEIHYIAVIQ</sequence>
<keyword evidence="1" id="KW-1133">Transmembrane helix</keyword>
<keyword evidence="2" id="KW-0732">Signal</keyword>
<dbReference type="Proteomes" id="UP000429958">
    <property type="component" value="Unassembled WGS sequence"/>
</dbReference>
<dbReference type="PANTHER" id="PTHR24020:SF20">
    <property type="entry name" value="PH DOMAIN-CONTAINING PROTEIN"/>
    <property type="match status" value="1"/>
</dbReference>
<evidence type="ECO:0000256" key="2">
    <source>
        <dbReference type="SAM" id="SignalP"/>
    </source>
</evidence>
<dbReference type="InterPro" id="IPR002035">
    <property type="entry name" value="VWF_A"/>
</dbReference>
<feature type="signal peptide" evidence="2">
    <location>
        <begin position="1"/>
        <end position="24"/>
    </location>
</feature>
<name>A0A7X2TCZ8_9CLOT</name>
<accession>A0A7X2TCZ8</accession>
<feature type="domain" description="VWFA" evidence="3">
    <location>
        <begin position="35"/>
        <end position="218"/>
    </location>
</feature>
<dbReference type="InterPro" id="IPR050525">
    <property type="entry name" value="ECM_Assembly_Org"/>
</dbReference>
<feature type="transmembrane region" description="Helical" evidence="1">
    <location>
        <begin position="523"/>
        <end position="541"/>
    </location>
</feature>